<dbReference type="PANTHER" id="PTHR12537">
    <property type="entry name" value="RNA BINDING PROTEIN PUMILIO-RELATED"/>
    <property type="match status" value="1"/>
</dbReference>
<evidence type="ECO:0000256" key="1">
    <source>
        <dbReference type="ARBA" id="ARBA00004496"/>
    </source>
</evidence>
<keyword evidence="3" id="KW-0677">Repeat</keyword>
<dbReference type="Proteomes" id="UP000233551">
    <property type="component" value="Unassembled WGS sequence"/>
</dbReference>
<dbReference type="GO" id="GO:0006417">
    <property type="term" value="P:regulation of translation"/>
    <property type="evidence" value="ECO:0007669"/>
    <property type="project" value="UniProtKB-KW"/>
</dbReference>
<feature type="compositionally biased region" description="Gly residues" evidence="7">
    <location>
        <begin position="1"/>
        <end position="12"/>
    </location>
</feature>
<dbReference type="SMART" id="SM00025">
    <property type="entry name" value="Pumilio"/>
    <property type="match status" value="7"/>
</dbReference>
<dbReference type="InterPro" id="IPR011989">
    <property type="entry name" value="ARM-like"/>
</dbReference>
<dbReference type="GO" id="GO:0003729">
    <property type="term" value="F:mRNA binding"/>
    <property type="evidence" value="ECO:0007669"/>
    <property type="project" value="TreeGrafter"/>
</dbReference>
<feature type="repeat" description="Pumilio" evidence="6">
    <location>
        <begin position="264"/>
        <end position="300"/>
    </location>
</feature>
<comment type="caution">
    <text evidence="9">The sequence shown here is derived from an EMBL/GenBank/DDBJ whole genome shotgun (WGS) entry which is preliminary data.</text>
</comment>
<dbReference type="InterPro" id="IPR001313">
    <property type="entry name" value="Pumilio_RNA-bd_rpt"/>
</dbReference>
<evidence type="ECO:0000256" key="3">
    <source>
        <dbReference type="ARBA" id="ARBA00022737"/>
    </source>
</evidence>
<evidence type="ECO:0000313" key="9">
    <source>
        <dbReference type="EMBL" id="PKI45914.1"/>
    </source>
</evidence>
<evidence type="ECO:0000259" key="8">
    <source>
        <dbReference type="PROSITE" id="PS50303"/>
    </source>
</evidence>
<gene>
    <name evidence="9" type="ORF">CRG98_033713</name>
</gene>
<dbReference type="Pfam" id="PF00806">
    <property type="entry name" value="PUF"/>
    <property type="match status" value="6"/>
</dbReference>
<proteinExistence type="predicted"/>
<name>A0A2I0IPJ0_PUNGR</name>
<keyword evidence="10" id="KW-1185">Reference proteome</keyword>
<feature type="domain" description="PUM-HD" evidence="8">
    <location>
        <begin position="162"/>
        <end position="544"/>
    </location>
</feature>
<keyword evidence="4" id="KW-0810">Translation regulation</keyword>
<keyword evidence="2" id="KW-0963">Cytoplasm</keyword>
<feature type="region of interest" description="Disordered" evidence="7">
    <location>
        <begin position="1"/>
        <end position="55"/>
    </location>
</feature>
<evidence type="ECO:0000256" key="2">
    <source>
        <dbReference type="ARBA" id="ARBA00022490"/>
    </source>
</evidence>
<dbReference type="GO" id="GO:0005737">
    <property type="term" value="C:cytoplasm"/>
    <property type="evidence" value="ECO:0007669"/>
    <property type="project" value="UniProtKB-SubCell"/>
</dbReference>
<dbReference type="AlphaFoldDB" id="A0A2I0IPJ0"/>
<sequence length="557" mass="62347">MNGGGDGEGPSGSGYWLRKPRTVKSNPSSPRRSFLDGPYADQTLGPATLESAARPVYRPREPMDYLLGDELAGVLQPFSLIDDTARRLEMLSFGNGAADGDSTLGLDYGPYRSMPGSPVYANPVCSPRFQSAVLNHYAEYHRNGAGLFCDSSGQIDWTVGANTNCFWPNRHNRTYSPLTYVCPGLRSLQGRIAEVACDQDRCKALQWKIEQGLDEEEIQILFREIIEDFVVLTTHKCGNYVVQQFIELCSEQQRNLITLMLTAGEAPLIFYICCDQYGTRVIQKLLDNATTPHIKTVLLSTIAQKVAELVKNPNGRHVITHCLEKFSNEDNEFLYREVAENCDCISTDRSGCCVIQKCVDYTRGEQRKMLVDAIIAQALYLSMNEYGFVSSHLFYPSSALQFNDLGLMLFLFAVLFSFRNYVVQHILKLKVPGFTTALIKQLEGNFVFLSCDKYASNVVECCFRESGIEHFIVILDELLRDPIPMAVFLDPFGNYVFTSAVEVSRSKGFDAIFHMLQGIIQRNAKLINGHFHGKKAATRLGKAKLLLPDTAAALKRF</sequence>
<evidence type="ECO:0000256" key="4">
    <source>
        <dbReference type="ARBA" id="ARBA00022845"/>
    </source>
</evidence>
<keyword evidence="5" id="KW-0694">RNA-binding</keyword>
<dbReference type="SUPFAM" id="SSF48371">
    <property type="entry name" value="ARM repeat"/>
    <property type="match status" value="1"/>
</dbReference>
<feature type="repeat" description="Pumilio" evidence="6">
    <location>
        <begin position="224"/>
        <end position="262"/>
    </location>
</feature>
<accession>A0A2I0IPJ0</accession>
<protein>
    <recommendedName>
        <fullName evidence="8">PUM-HD domain-containing protein</fullName>
    </recommendedName>
</protein>
<dbReference type="STRING" id="22663.A0A2I0IPJ0"/>
<comment type="subcellular location">
    <subcellularLocation>
        <location evidence="1">Cytoplasm</location>
    </subcellularLocation>
</comment>
<dbReference type="Gene3D" id="1.25.10.10">
    <property type="entry name" value="Leucine-rich Repeat Variant"/>
    <property type="match status" value="1"/>
</dbReference>
<organism evidence="9 10">
    <name type="scientific">Punica granatum</name>
    <name type="common">Pomegranate</name>
    <dbReference type="NCBI Taxonomy" id="22663"/>
    <lineage>
        <taxon>Eukaryota</taxon>
        <taxon>Viridiplantae</taxon>
        <taxon>Streptophyta</taxon>
        <taxon>Embryophyta</taxon>
        <taxon>Tracheophyta</taxon>
        <taxon>Spermatophyta</taxon>
        <taxon>Magnoliopsida</taxon>
        <taxon>eudicotyledons</taxon>
        <taxon>Gunneridae</taxon>
        <taxon>Pentapetalae</taxon>
        <taxon>rosids</taxon>
        <taxon>malvids</taxon>
        <taxon>Myrtales</taxon>
        <taxon>Lythraceae</taxon>
        <taxon>Punica</taxon>
    </lineage>
</organism>
<feature type="repeat" description="Pumilio" evidence="6">
    <location>
        <begin position="301"/>
        <end position="336"/>
    </location>
</feature>
<dbReference type="InterPro" id="IPR033133">
    <property type="entry name" value="PUM-HD"/>
</dbReference>
<dbReference type="EMBL" id="PGOL01002685">
    <property type="protein sequence ID" value="PKI45914.1"/>
    <property type="molecule type" value="Genomic_DNA"/>
</dbReference>
<dbReference type="PROSITE" id="PS50303">
    <property type="entry name" value="PUM_HD"/>
    <property type="match status" value="1"/>
</dbReference>
<feature type="repeat" description="Pumilio" evidence="6">
    <location>
        <begin position="337"/>
        <end position="372"/>
    </location>
</feature>
<dbReference type="PANTHER" id="PTHR12537:SF63">
    <property type="entry name" value="PUMILIO HOMOLOG 15"/>
    <property type="match status" value="1"/>
</dbReference>
<evidence type="ECO:0000256" key="5">
    <source>
        <dbReference type="ARBA" id="ARBA00022884"/>
    </source>
</evidence>
<evidence type="ECO:0000256" key="6">
    <source>
        <dbReference type="PROSITE-ProRule" id="PRU00317"/>
    </source>
</evidence>
<evidence type="ECO:0000313" key="10">
    <source>
        <dbReference type="Proteomes" id="UP000233551"/>
    </source>
</evidence>
<reference evidence="9 10" key="1">
    <citation type="submission" date="2017-11" db="EMBL/GenBank/DDBJ databases">
        <title>De-novo sequencing of pomegranate (Punica granatum L.) genome.</title>
        <authorList>
            <person name="Akparov Z."/>
            <person name="Amiraslanov A."/>
            <person name="Hajiyeva S."/>
            <person name="Abbasov M."/>
            <person name="Kaur K."/>
            <person name="Hamwieh A."/>
            <person name="Solovyev V."/>
            <person name="Salamov A."/>
            <person name="Braich B."/>
            <person name="Kosarev P."/>
            <person name="Mahmoud A."/>
            <person name="Hajiyev E."/>
            <person name="Babayeva S."/>
            <person name="Izzatullayeva V."/>
            <person name="Mammadov A."/>
            <person name="Mammadov A."/>
            <person name="Sharifova S."/>
            <person name="Ojaghi J."/>
            <person name="Eynullazada K."/>
            <person name="Bayramov B."/>
            <person name="Abdulazimova A."/>
            <person name="Shahmuradov I."/>
        </authorList>
    </citation>
    <scope>NUCLEOTIDE SEQUENCE [LARGE SCALE GENOMIC DNA]</scope>
    <source>
        <strain evidence="10">cv. AG2017</strain>
        <tissue evidence="9">Leaf</tissue>
    </source>
</reference>
<evidence type="ECO:0000256" key="7">
    <source>
        <dbReference type="SAM" id="MobiDB-lite"/>
    </source>
</evidence>
<dbReference type="PROSITE" id="PS50302">
    <property type="entry name" value="PUM"/>
    <property type="match status" value="4"/>
</dbReference>
<dbReference type="InterPro" id="IPR016024">
    <property type="entry name" value="ARM-type_fold"/>
</dbReference>